<feature type="region of interest" description="Disordered" evidence="1">
    <location>
        <begin position="63"/>
        <end position="86"/>
    </location>
</feature>
<gene>
    <name evidence="2" type="ORF">SBAD_LOCUS7423</name>
</gene>
<evidence type="ECO:0000313" key="3">
    <source>
        <dbReference type="Proteomes" id="UP000270296"/>
    </source>
</evidence>
<dbReference type="Gene3D" id="1.20.1310.10">
    <property type="entry name" value="Cullin Repeats"/>
    <property type="match status" value="1"/>
</dbReference>
<evidence type="ECO:0000313" key="2">
    <source>
        <dbReference type="EMBL" id="VDP13044.1"/>
    </source>
</evidence>
<dbReference type="WBParaSite" id="SBAD_0000770101-mRNA-1">
    <property type="protein sequence ID" value="SBAD_0000770101-mRNA-1"/>
    <property type="gene ID" value="SBAD_0000770101"/>
</dbReference>
<reference evidence="2 3" key="2">
    <citation type="submission" date="2018-11" db="EMBL/GenBank/DDBJ databases">
        <authorList>
            <consortium name="Pathogen Informatics"/>
        </authorList>
    </citation>
    <scope>NUCLEOTIDE SEQUENCE [LARGE SCALE GENOMIC DNA]</scope>
</reference>
<dbReference type="Proteomes" id="UP000270296">
    <property type="component" value="Unassembled WGS sequence"/>
</dbReference>
<name>A0A183IUX6_9BILA</name>
<dbReference type="EMBL" id="UZAM01010611">
    <property type="protein sequence ID" value="VDP13044.1"/>
    <property type="molecule type" value="Genomic_DNA"/>
</dbReference>
<evidence type="ECO:0000313" key="4">
    <source>
        <dbReference type="WBParaSite" id="SBAD_0000770101-mRNA-1"/>
    </source>
</evidence>
<evidence type="ECO:0000256" key="1">
    <source>
        <dbReference type="SAM" id="MobiDB-lite"/>
    </source>
</evidence>
<keyword evidence="3" id="KW-1185">Reference proteome</keyword>
<dbReference type="AlphaFoldDB" id="A0A183IUX6"/>
<dbReference type="SUPFAM" id="SSF74788">
    <property type="entry name" value="Cullin repeat-like"/>
    <property type="match status" value="1"/>
</dbReference>
<dbReference type="InterPro" id="IPR016159">
    <property type="entry name" value="Cullin_repeat-like_dom_sf"/>
</dbReference>
<dbReference type="OrthoDB" id="27073at2759"/>
<protein>
    <submittedName>
        <fullName evidence="4">Cullin domain-containing protein</fullName>
    </submittedName>
</protein>
<accession>A0A183IUX6</accession>
<reference evidence="4" key="1">
    <citation type="submission" date="2016-06" db="UniProtKB">
        <authorList>
            <consortium name="WormBaseParasite"/>
        </authorList>
    </citation>
    <scope>IDENTIFICATION</scope>
</reference>
<organism evidence="4">
    <name type="scientific">Soboliphyme baturini</name>
    <dbReference type="NCBI Taxonomy" id="241478"/>
    <lineage>
        <taxon>Eukaryota</taxon>
        <taxon>Metazoa</taxon>
        <taxon>Ecdysozoa</taxon>
        <taxon>Nematoda</taxon>
        <taxon>Enoplea</taxon>
        <taxon>Dorylaimia</taxon>
        <taxon>Dioctophymatida</taxon>
        <taxon>Dioctophymatoidea</taxon>
        <taxon>Soboliphymatidae</taxon>
        <taxon>Soboliphyme</taxon>
    </lineage>
</organism>
<proteinExistence type="predicted"/>
<sequence length="86" mass="9251">MAMTSSAKHQTSLDEIWGDLKNGLELLYAGEGMKKSLYMKLYTHVYNYCTSVQISAACGPKHAAPPTLDSGHQQGATLGAEFVGTE</sequence>